<dbReference type="EMBL" id="CAJOBC010000343">
    <property type="protein sequence ID" value="CAF3574264.1"/>
    <property type="molecule type" value="Genomic_DNA"/>
</dbReference>
<evidence type="ECO:0000313" key="4">
    <source>
        <dbReference type="EMBL" id="CAF3574264.1"/>
    </source>
</evidence>
<proteinExistence type="predicted"/>
<dbReference type="Proteomes" id="UP000677228">
    <property type="component" value="Unassembled WGS sequence"/>
</dbReference>
<evidence type="ECO:0000313" key="1">
    <source>
        <dbReference type="EMBL" id="CAF0758512.1"/>
    </source>
</evidence>
<evidence type="ECO:0008006" key="6">
    <source>
        <dbReference type="Google" id="ProtNLM"/>
    </source>
</evidence>
<comment type="caution">
    <text evidence="2">The sequence shown here is derived from an EMBL/GenBank/DDBJ whole genome shotgun (WGS) entry which is preliminary data.</text>
</comment>
<evidence type="ECO:0000313" key="5">
    <source>
        <dbReference type="Proteomes" id="UP000663829"/>
    </source>
</evidence>
<dbReference type="Proteomes" id="UP000682733">
    <property type="component" value="Unassembled WGS sequence"/>
</dbReference>
<dbReference type="OrthoDB" id="9991176at2759"/>
<dbReference type="Proteomes" id="UP000681722">
    <property type="component" value="Unassembled WGS sequence"/>
</dbReference>
<evidence type="ECO:0000313" key="3">
    <source>
        <dbReference type="EMBL" id="CAF3538075.1"/>
    </source>
</evidence>
<dbReference type="EMBL" id="CAJOBA010000511">
    <property type="protein sequence ID" value="CAF3538075.1"/>
    <property type="molecule type" value="Genomic_DNA"/>
</dbReference>
<reference evidence="2" key="1">
    <citation type="submission" date="2021-02" db="EMBL/GenBank/DDBJ databases">
        <authorList>
            <person name="Nowell W R."/>
        </authorList>
    </citation>
    <scope>NUCLEOTIDE SEQUENCE</scope>
</reference>
<dbReference type="EMBL" id="CAJNOK010000511">
    <property type="protein sequence ID" value="CAF0758512.1"/>
    <property type="molecule type" value="Genomic_DNA"/>
</dbReference>
<evidence type="ECO:0000313" key="2">
    <source>
        <dbReference type="EMBL" id="CAF0790065.1"/>
    </source>
</evidence>
<dbReference type="EMBL" id="CAJNOQ010000343">
    <property type="protein sequence ID" value="CAF0790065.1"/>
    <property type="molecule type" value="Genomic_DNA"/>
</dbReference>
<accession>A0A813S637</accession>
<dbReference type="Proteomes" id="UP000663829">
    <property type="component" value="Unassembled WGS sequence"/>
</dbReference>
<protein>
    <recommendedName>
        <fullName evidence="6">BTB domain-containing protein</fullName>
    </recommendedName>
</protein>
<sequence length="315" mass="37146">MEVSTRKNVNLSDCKLNYVCHLSPLSSSVLCDRSSLMLCDYFKSYFNYHQPSNVNEINEYNCKFQFTETTLLFCIKLLHNNNELSFINVDNLEDLLNGMMFLCMDEDYFISVLKVVQKQIPSLVSKEQEHVLFAIEKSQIDTKWKQGFLAQKLYLLRNQDDKRELMNSLFLKTINYYYQNYSCYNDNNQQFILHGDIQTDNQWLSDNSSYKFVHNGLNFQCFVKIYSKNRLHFQFTCKQTNRQLKERKSKAVVIFYTGLDLPQVERVCDGYGSYEFTLPLNLTNAAFSTRFYHAIVDDVLNIEQLTFNFIISPVD</sequence>
<keyword evidence="5" id="KW-1185">Reference proteome</keyword>
<dbReference type="AlphaFoldDB" id="A0A813S637"/>
<name>A0A813S637_9BILA</name>
<gene>
    <name evidence="2" type="ORF">GPM918_LOCUS2952</name>
    <name evidence="1" type="ORF">OVA965_LOCUS2421</name>
    <name evidence="4" type="ORF">SRO942_LOCUS2952</name>
    <name evidence="3" type="ORF">TMI583_LOCUS2421</name>
</gene>
<organism evidence="2 5">
    <name type="scientific">Didymodactylos carnosus</name>
    <dbReference type="NCBI Taxonomy" id="1234261"/>
    <lineage>
        <taxon>Eukaryota</taxon>
        <taxon>Metazoa</taxon>
        <taxon>Spiralia</taxon>
        <taxon>Gnathifera</taxon>
        <taxon>Rotifera</taxon>
        <taxon>Eurotatoria</taxon>
        <taxon>Bdelloidea</taxon>
        <taxon>Philodinida</taxon>
        <taxon>Philodinidae</taxon>
        <taxon>Didymodactylos</taxon>
    </lineage>
</organism>